<dbReference type="RefSeq" id="WP_213889820.1">
    <property type="nucleotide sequence ID" value="NZ_JAGFNU010000008.1"/>
</dbReference>
<comment type="caution">
    <text evidence="1">The sequence shown here is derived from an EMBL/GenBank/DDBJ whole genome shotgun (WGS) entry which is preliminary data.</text>
</comment>
<evidence type="ECO:0008006" key="3">
    <source>
        <dbReference type="Google" id="ProtNLM"/>
    </source>
</evidence>
<keyword evidence="2" id="KW-1185">Reference proteome</keyword>
<dbReference type="Proteomes" id="UP001589683">
    <property type="component" value="Unassembled WGS sequence"/>
</dbReference>
<sequence length="80" mass="9034">MTGFEYSEDEVDPHLLDEQAPHFNLEALVFLSADQIREFCVYDGADGLRQGRPKGIKDGGTPASKKKRLARLYKETYRSG</sequence>
<gene>
    <name evidence="1" type="ORF">ACFFUT_08105</name>
</gene>
<proteinExistence type="predicted"/>
<organism evidence="1 2">
    <name type="scientific">Pseudohalocynthiibacter aestuariivivens</name>
    <dbReference type="NCBI Taxonomy" id="1591409"/>
    <lineage>
        <taxon>Bacteria</taxon>
        <taxon>Pseudomonadati</taxon>
        <taxon>Pseudomonadota</taxon>
        <taxon>Alphaproteobacteria</taxon>
        <taxon>Rhodobacterales</taxon>
        <taxon>Paracoccaceae</taxon>
        <taxon>Pseudohalocynthiibacter</taxon>
    </lineage>
</organism>
<evidence type="ECO:0000313" key="1">
    <source>
        <dbReference type="EMBL" id="MFB9231745.1"/>
    </source>
</evidence>
<evidence type="ECO:0000313" key="2">
    <source>
        <dbReference type="Proteomes" id="UP001589683"/>
    </source>
</evidence>
<dbReference type="EMBL" id="JBHMEA010000026">
    <property type="protein sequence ID" value="MFB9231745.1"/>
    <property type="molecule type" value="Genomic_DNA"/>
</dbReference>
<accession>A0ABV5JE77</accession>
<name>A0ABV5JE77_9RHOB</name>
<reference evidence="1 2" key="1">
    <citation type="submission" date="2024-09" db="EMBL/GenBank/DDBJ databases">
        <authorList>
            <person name="Sun Q."/>
            <person name="Mori K."/>
        </authorList>
    </citation>
    <scope>NUCLEOTIDE SEQUENCE [LARGE SCALE GENOMIC DNA]</scope>
    <source>
        <strain evidence="1 2">CECT 8726</strain>
    </source>
</reference>
<protein>
    <recommendedName>
        <fullName evidence="3">Transposase</fullName>
    </recommendedName>
</protein>